<evidence type="ECO:0000313" key="1">
    <source>
        <dbReference type="EMBL" id="MCI75650.1"/>
    </source>
</evidence>
<comment type="caution">
    <text evidence="1">The sequence shown here is derived from an EMBL/GenBank/DDBJ whole genome shotgun (WGS) entry which is preliminary data.</text>
</comment>
<feature type="non-terminal residue" evidence="1">
    <location>
        <position position="1"/>
    </location>
</feature>
<evidence type="ECO:0000313" key="2">
    <source>
        <dbReference type="Proteomes" id="UP000265520"/>
    </source>
</evidence>
<accession>A0A392UTI9</accession>
<protein>
    <submittedName>
        <fullName evidence="1">Uncharacterized protein</fullName>
    </submittedName>
</protein>
<keyword evidence="2" id="KW-1185">Reference proteome</keyword>
<name>A0A392UTI9_9FABA</name>
<sequence>LLSKSVELLSVEPADAVGVKLLGWDGDSATPQGLEEGKSSTMLGPFILMSP</sequence>
<proteinExistence type="predicted"/>
<reference evidence="1 2" key="1">
    <citation type="journal article" date="2018" name="Front. Plant Sci.">
        <title>Red Clover (Trifolium pratense) and Zigzag Clover (T. medium) - A Picture of Genomic Similarities and Differences.</title>
        <authorList>
            <person name="Dluhosova J."/>
            <person name="Istvanek J."/>
            <person name="Nedelnik J."/>
            <person name="Repkova J."/>
        </authorList>
    </citation>
    <scope>NUCLEOTIDE SEQUENCE [LARGE SCALE GENOMIC DNA]</scope>
    <source>
        <strain evidence="2">cv. 10/8</strain>
        <tissue evidence="1">Leaf</tissue>
    </source>
</reference>
<dbReference type="EMBL" id="LXQA010887936">
    <property type="protein sequence ID" value="MCI75650.1"/>
    <property type="molecule type" value="Genomic_DNA"/>
</dbReference>
<dbReference type="Proteomes" id="UP000265520">
    <property type="component" value="Unassembled WGS sequence"/>
</dbReference>
<dbReference type="AlphaFoldDB" id="A0A392UTI9"/>
<organism evidence="1 2">
    <name type="scientific">Trifolium medium</name>
    <dbReference type="NCBI Taxonomy" id="97028"/>
    <lineage>
        <taxon>Eukaryota</taxon>
        <taxon>Viridiplantae</taxon>
        <taxon>Streptophyta</taxon>
        <taxon>Embryophyta</taxon>
        <taxon>Tracheophyta</taxon>
        <taxon>Spermatophyta</taxon>
        <taxon>Magnoliopsida</taxon>
        <taxon>eudicotyledons</taxon>
        <taxon>Gunneridae</taxon>
        <taxon>Pentapetalae</taxon>
        <taxon>rosids</taxon>
        <taxon>fabids</taxon>
        <taxon>Fabales</taxon>
        <taxon>Fabaceae</taxon>
        <taxon>Papilionoideae</taxon>
        <taxon>50 kb inversion clade</taxon>
        <taxon>NPAAA clade</taxon>
        <taxon>Hologalegina</taxon>
        <taxon>IRL clade</taxon>
        <taxon>Trifolieae</taxon>
        <taxon>Trifolium</taxon>
    </lineage>
</organism>